<dbReference type="GO" id="GO:0005576">
    <property type="term" value="C:extracellular region"/>
    <property type="evidence" value="ECO:0007669"/>
    <property type="project" value="UniProtKB-SubCell"/>
</dbReference>
<dbReference type="Proteomes" id="UP000838878">
    <property type="component" value="Chromosome 8"/>
</dbReference>
<evidence type="ECO:0000256" key="5">
    <source>
        <dbReference type="ARBA" id="ARBA00023180"/>
    </source>
</evidence>
<evidence type="ECO:0000256" key="6">
    <source>
        <dbReference type="ARBA" id="ARBA00024195"/>
    </source>
</evidence>
<keyword evidence="5" id="KW-0325">Glycoprotein</keyword>
<feature type="non-terminal residue" evidence="10">
    <location>
        <position position="426"/>
    </location>
</feature>
<dbReference type="InterPro" id="IPR022700">
    <property type="entry name" value="CLIP"/>
</dbReference>
<reference evidence="10" key="1">
    <citation type="submission" date="2021-12" db="EMBL/GenBank/DDBJ databases">
        <authorList>
            <person name="Martin H S."/>
        </authorList>
    </citation>
    <scope>NUCLEOTIDE SEQUENCE</scope>
</reference>
<keyword evidence="2" id="KW-0964">Secreted</keyword>
<evidence type="ECO:0000256" key="3">
    <source>
        <dbReference type="ARBA" id="ARBA00022729"/>
    </source>
</evidence>
<evidence type="ECO:0000313" key="10">
    <source>
        <dbReference type="EMBL" id="CAH0730139.1"/>
    </source>
</evidence>
<dbReference type="CDD" id="cd00190">
    <property type="entry name" value="Tryp_SPc"/>
    <property type="match status" value="1"/>
</dbReference>
<evidence type="ECO:0000313" key="11">
    <source>
        <dbReference type="Proteomes" id="UP000838878"/>
    </source>
</evidence>
<evidence type="ECO:0000259" key="9">
    <source>
        <dbReference type="SMART" id="SM00680"/>
    </source>
</evidence>
<accession>A0A8J9YGM7</accession>
<feature type="domain" description="Peptidase S1" evidence="8">
    <location>
        <begin position="174"/>
        <end position="411"/>
    </location>
</feature>
<evidence type="ECO:0000256" key="2">
    <source>
        <dbReference type="ARBA" id="ARBA00022525"/>
    </source>
</evidence>
<comment type="subcellular location">
    <subcellularLocation>
        <location evidence="1">Secreted</location>
    </subcellularLocation>
</comment>
<gene>
    <name evidence="10" type="ORF">BINO364_LOCUS15154</name>
</gene>
<dbReference type="GO" id="GO:0004252">
    <property type="term" value="F:serine-type endopeptidase activity"/>
    <property type="evidence" value="ECO:0007669"/>
    <property type="project" value="InterPro"/>
</dbReference>
<proteinExistence type="inferred from homology"/>
<organism evidence="10 11">
    <name type="scientific">Brenthis ino</name>
    <name type="common">lesser marbled fritillary</name>
    <dbReference type="NCBI Taxonomy" id="405034"/>
    <lineage>
        <taxon>Eukaryota</taxon>
        <taxon>Metazoa</taxon>
        <taxon>Ecdysozoa</taxon>
        <taxon>Arthropoda</taxon>
        <taxon>Hexapoda</taxon>
        <taxon>Insecta</taxon>
        <taxon>Pterygota</taxon>
        <taxon>Neoptera</taxon>
        <taxon>Endopterygota</taxon>
        <taxon>Lepidoptera</taxon>
        <taxon>Glossata</taxon>
        <taxon>Ditrysia</taxon>
        <taxon>Papilionoidea</taxon>
        <taxon>Nymphalidae</taxon>
        <taxon>Heliconiinae</taxon>
        <taxon>Argynnini</taxon>
        <taxon>Brenthis</taxon>
    </lineage>
</organism>
<dbReference type="GO" id="GO:0006508">
    <property type="term" value="P:proteolysis"/>
    <property type="evidence" value="ECO:0007669"/>
    <property type="project" value="InterPro"/>
</dbReference>
<evidence type="ECO:0000256" key="7">
    <source>
        <dbReference type="SAM" id="SignalP"/>
    </source>
</evidence>
<dbReference type="AlphaFoldDB" id="A0A8J9YGM7"/>
<dbReference type="FunFam" id="2.40.10.10:FF:000054">
    <property type="entry name" value="Complement C1r subcomponent"/>
    <property type="match status" value="1"/>
</dbReference>
<keyword evidence="4" id="KW-1015">Disulfide bond</keyword>
<dbReference type="InterPro" id="IPR043504">
    <property type="entry name" value="Peptidase_S1_PA_chymotrypsin"/>
</dbReference>
<dbReference type="InterPro" id="IPR001254">
    <property type="entry name" value="Trypsin_dom"/>
</dbReference>
<keyword evidence="3 7" id="KW-0732">Signal</keyword>
<protein>
    <submittedName>
        <fullName evidence="10">Uncharacterized protein</fullName>
    </submittedName>
</protein>
<dbReference type="InterPro" id="IPR009003">
    <property type="entry name" value="Peptidase_S1_PA"/>
</dbReference>
<sequence length="426" mass="47797">MYKLCVFVFLCFFGNILCLEIGSPCNVGNVTGVCKSILECPYAIKLVNDDEKKPPMCFWKETLRIVCCPTQNLLYRTGVFEKYFEGSNEGVLRSENMTCRYDGKQPFLCCHNVPDLAVVPEPRRCPTLPAPKLKAPLHFAWTKCLEYQRYFNVCIEVGEQNYRRFNTCPMSQTRISGGNPASPKEFPHMAVLGCHNTVSTEEADIIWTGGGSLISEKFILTAAHVLVDNRYGLTRYALLGTLNKTDIRSGLLCNVVRTIPYKAYVKGEKKHDIALVELNERVKFNEFIRPACLPVAGREVQVLRIIAGWGEIDDRGKTSDVLLTTTVIEDQSYCEKKFERSAFFPDTMICAKGNVGSFTSDACKGDSGGPLMALFSNLNCSYIIEGVVSYGPRCGKAAGVYTNVSIYLDWIAQIVWPNEWKVYQNK</sequence>
<evidence type="ECO:0000256" key="1">
    <source>
        <dbReference type="ARBA" id="ARBA00004613"/>
    </source>
</evidence>
<comment type="similarity">
    <text evidence="6">Belongs to the peptidase S1 family. CLIP subfamily.</text>
</comment>
<feature type="domain" description="Clip" evidence="9">
    <location>
        <begin position="25"/>
        <end position="69"/>
    </location>
</feature>
<dbReference type="SUPFAM" id="SSF50494">
    <property type="entry name" value="Trypsin-like serine proteases"/>
    <property type="match status" value="1"/>
</dbReference>
<dbReference type="PANTHER" id="PTHR24256">
    <property type="entry name" value="TRYPTASE-RELATED"/>
    <property type="match status" value="1"/>
</dbReference>
<evidence type="ECO:0000259" key="8">
    <source>
        <dbReference type="SMART" id="SM00020"/>
    </source>
</evidence>
<name>A0A8J9YGM7_9NEOP</name>
<dbReference type="InterPro" id="IPR051487">
    <property type="entry name" value="Ser/Thr_Proteases_Immune/Dev"/>
</dbReference>
<feature type="chain" id="PRO_5035458440" evidence="7">
    <location>
        <begin position="19"/>
        <end position="426"/>
    </location>
</feature>
<dbReference type="SMART" id="SM00680">
    <property type="entry name" value="CLIP"/>
    <property type="match status" value="1"/>
</dbReference>
<keyword evidence="11" id="KW-1185">Reference proteome</keyword>
<dbReference type="Pfam" id="PF00089">
    <property type="entry name" value="Trypsin"/>
    <property type="match status" value="1"/>
</dbReference>
<dbReference type="PRINTS" id="PR00722">
    <property type="entry name" value="CHYMOTRYPSIN"/>
</dbReference>
<dbReference type="OrthoDB" id="6339452at2759"/>
<dbReference type="EMBL" id="OV170228">
    <property type="protein sequence ID" value="CAH0730139.1"/>
    <property type="molecule type" value="Genomic_DNA"/>
</dbReference>
<dbReference type="InterPro" id="IPR001314">
    <property type="entry name" value="Peptidase_S1A"/>
</dbReference>
<dbReference type="Gene3D" id="2.40.10.10">
    <property type="entry name" value="Trypsin-like serine proteases"/>
    <property type="match status" value="1"/>
</dbReference>
<evidence type="ECO:0000256" key="4">
    <source>
        <dbReference type="ARBA" id="ARBA00023157"/>
    </source>
</evidence>
<dbReference type="PROSITE" id="PS00135">
    <property type="entry name" value="TRYPSIN_SER"/>
    <property type="match status" value="1"/>
</dbReference>
<feature type="signal peptide" evidence="7">
    <location>
        <begin position="1"/>
        <end position="18"/>
    </location>
</feature>
<dbReference type="InterPro" id="IPR033116">
    <property type="entry name" value="TRYPSIN_SER"/>
</dbReference>
<dbReference type="SMART" id="SM00020">
    <property type="entry name" value="Tryp_SPc"/>
    <property type="match status" value="1"/>
</dbReference>